<feature type="transmembrane region" description="Helical" evidence="4">
    <location>
        <begin position="135"/>
        <end position="153"/>
    </location>
</feature>
<dbReference type="GeneID" id="17299669"/>
<organism evidence="6">
    <name type="scientific">Guillardia theta (strain CCMP2712)</name>
    <name type="common">Cryptophyte</name>
    <dbReference type="NCBI Taxonomy" id="905079"/>
    <lineage>
        <taxon>Eukaryota</taxon>
        <taxon>Cryptophyceae</taxon>
        <taxon>Pyrenomonadales</taxon>
        <taxon>Geminigeraceae</taxon>
        <taxon>Guillardia</taxon>
    </lineage>
</organism>
<dbReference type="eggNOG" id="KOG1505">
    <property type="taxonomic scope" value="Eukaryota"/>
</dbReference>
<dbReference type="PaxDb" id="55529-EKX43028"/>
<reference evidence="7" key="3">
    <citation type="submission" date="2016-03" db="UniProtKB">
        <authorList>
            <consortium name="EnsemblProtists"/>
        </authorList>
    </citation>
    <scope>IDENTIFICATION</scope>
</reference>
<feature type="transmembrane region" description="Helical" evidence="4">
    <location>
        <begin position="332"/>
        <end position="357"/>
    </location>
</feature>
<dbReference type="OMA" id="LAGWMIC"/>
<evidence type="ECO:0000259" key="5">
    <source>
        <dbReference type="SMART" id="SM00563"/>
    </source>
</evidence>
<dbReference type="OrthoDB" id="189226at2759"/>
<dbReference type="GO" id="GO:0016746">
    <property type="term" value="F:acyltransferase activity"/>
    <property type="evidence" value="ECO:0007669"/>
    <property type="project" value="UniProtKB-KW"/>
</dbReference>
<keyword evidence="4" id="KW-1133">Transmembrane helix</keyword>
<dbReference type="PANTHER" id="PTHR10983:SF16">
    <property type="entry name" value="LYSOCARDIOLIPIN ACYLTRANSFERASE 1"/>
    <property type="match status" value="1"/>
</dbReference>
<dbReference type="Proteomes" id="UP000011087">
    <property type="component" value="Unassembled WGS sequence"/>
</dbReference>
<evidence type="ECO:0000313" key="8">
    <source>
        <dbReference type="Proteomes" id="UP000011087"/>
    </source>
</evidence>
<keyword evidence="4" id="KW-0812">Transmembrane</keyword>
<dbReference type="KEGG" id="gtt:GUITHDRAFT_140875"/>
<dbReference type="Pfam" id="PF01553">
    <property type="entry name" value="Acyltransferase"/>
    <property type="match status" value="1"/>
</dbReference>
<gene>
    <name evidence="6" type="ORF">GUITHDRAFT_140875</name>
</gene>
<feature type="domain" description="Phospholipid/glycerol acyltransferase" evidence="5">
    <location>
        <begin position="99"/>
        <end position="223"/>
    </location>
</feature>
<name>L1J3C1_GUITC</name>
<dbReference type="RefSeq" id="XP_005830008.1">
    <property type="nucleotide sequence ID" value="XM_005829951.1"/>
</dbReference>
<dbReference type="STRING" id="905079.L1J3C1"/>
<reference evidence="8" key="2">
    <citation type="submission" date="2012-11" db="EMBL/GenBank/DDBJ databases">
        <authorList>
            <person name="Kuo A."/>
            <person name="Curtis B.A."/>
            <person name="Tanifuji G."/>
            <person name="Burki F."/>
            <person name="Gruber A."/>
            <person name="Irimia M."/>
            <person name="Maruyama S."/>
            <person name="Arias M.C."/>
            <person name="Ball S.G."/>
            <person name="Gile G.H."/>
            <person name="Hirakawa Y."/>
            <person name="Hopkins J.F."/>
            <person name="Rensing S.A."/>
            <person name="Schmutz J."/>
            <person name="Symeonidi A."/>
            <person name="Elias M."/>
            <person name="Eveleigh R.J."/>
            <person name="Herman E.K."/>
            <person name="Klute M.J."/>
            <person name="Nakayama T."/>
            <person name="Obornik M."/>
            <person name="Reyes-Prieto A."/>
            <person name="Armbrust E.V."/>
            <person name="Aves S.J."/>
            <person name="Beiko R.G."/>
            <person name="Coutinho P."/>
            <person name="Dacks J.B."/>
            <person name="Durnford D.G."/>
            <person name="Fast N.M."/>
            <person name="Green B.R."/>
            <person name="Grisdale C."/>
            <person name="Hempe F."/>
            <person name="Henrissat B."/>
            <person name="Hoppner M.P."/>
            <person name="Ishida K.-I."/>
            <person name="Kim E."/>
            <person name="Koreny L."/>
            <person name="Kroth P.G."/>
            <person name="Liu Y."/>
            <person name="Malik S.-B."/>
            <person name="Maier U.G."/>
            <person name="McRose D."/>
            <person name="Mock T."/>
            <person name="Neilson J.A."/>
            <person name="Onodera N.T."/>
            <person name="Poole A.M."/>
            <person name="Pritham E.J."/>
            <person name="Richards T.A."/>
            <person name="Rocap G."/>
            <person name="Roy S.W."/>
            <person name="Sarai C."/>
            <person name="Schaack S."/>
            <person name="Shirato S."/>
            <person name="Slamovits C.H."/>
            <person name="Spencer D.F."/>
            <person name="Suzuki S."/>
            <person name="Worden A.Z."/>
            <person name="Zauner S."/>
            <person name="Barry K."/>
            <person name="Bell C."/>
            <person name="Bharti A.K."/>
            <person name="Crow J.A."/>
            <person name="Grimwood J."/>
            <person name="Kramer R."/>
            <person name="Lindquist E."/>
            <person name="Lucas S."/>
            <person name="Salamov A."/>
            <person name="McFadden G.I."/>
            <person name="Lane C.E."/>
            <person name="Keeling P.J."/>
            <person name="Gray M.W."/>
            <person name="Grigoriev I.V."/>
            <person name="Archibald J.M."/>
        </authorList>
    </citation>
    <scope>NUCLEOTIDE SEQUENCE</scope>
    <source>
        <strain evidence="8">CCMP2712</strain>
    </source>
</reference>
<dbReference type="InterPro" id="IPR002123">
    <property type="entry name" value="Plipid/glycerol_acylTrfase"/>
</dbReference>
<keyword evidence="3" id="KW-0012">Acyltransferase</keyword>
<protein>
    <recommendedName>
        <fullName evidence="5">Phospholipid/glycerol acyltransferase domain-containing protein</fullName>
    </recommendedName>
</protein>
<keyword evidence="4" id="KW-0472">Membrane</keyword>
<dbReference type="InterPro" id="IPR032098">
    <property type="entry name" value="Acyltransf_C"/>
</dbReference>
<feature type="transmembrane region" description="Helical" evidence="4">
    <location>
        <begin position="24"/>
        <end position="47"/>
    </location>
</feature>
<evidence type="ECO:0000313" key="7">
    <source>
        <dbReference type="EnsemblProtists" id="EKX43028"/>
    </source>
</evidence>
<dbReference type="HOGENOM" id="CLU_041844_5_0_1"/>
<sequence>MPSILHRLVLCAHDSLILLLGLTFALWIWLSTFSAGNIVPILSLLFLKPFAPWMHEVFLDCLAGVSWNSIIEYAERVCKFKTIVTGNLAELMVRYPGNKLILCNHVSAVDVLVIFFVASKYGKTGNLRFFAKKELIFVPIFGLAAYFLNFVFLERNWIKDMSRIRQKLLEIVGSSRKRSFWLVIFPEGTRIDNSKLKKSQEFAISRNLQPLKHLLIPRVKGPSMSIQILKEEIDSILDLTIAYDKRYGDYGNTRPSLVDAFLKRKIEWKVHVNADLIPVSDIPQDQESLDDWLHQIFVQKDQKLERFHADGVFPARPCNFDVLPGYQPFIHIIVYTLVAAFGLWTFVQGISSIVAYARH</sequence>
<dbReference type="SUPFAM" id="SSF69593">
    <property type="entry name" value="Glycerol-3-phosphate (1)-acyltransferase"/>
    <property type="match status" value="1"/>
</dbReference>
<accession>L1J3C1</accession>
<evidence type="ECO:0000256" key="3">
    <source>
        <dbReference type="ARBA" id="ARBA00023315"/>
    </source>
</evidence>
<proteinExistence type="inferred from homology"/>
<keyword evidence="8" id="KW-1185">Reference proteome</keyword>
<dbReference type="PANTHER" id="PTHR10983">
    <property type="entry name" value="1-ACYLGLYCEROL-3-PHOSPHATE ACYLTRANSFERASE-RELATED"/>
    <property type="match status" value="1"/>
</dbReference>
<evidence type="ECO:0000256" key="4">
    <source>
        <dbReference type="SAM" id="Phobius"/>
    </source>
</evidence>
<dbReference type="Pfam" id="PF16076">
    <property type="entry name" value="Acyltransf_C"/>
    <property type="match status" value="1"/>
</dbReference>
<dbReference type="CDD" id="cd07990">
    <property type="entry name" value="LPLAT_LCLAT1-like"/>
    <property type="match status" value="1"/>
</dbReference>
<reference evidence="6 8" key="1">
    <citation type="journal article" date="2012" name="Nature">
        <title>Algal genomes reveal evolutionary mosaicism and the fate of nucleomorphs.</title>
        <authorList>
            <consortium name="DOE Joint Genome Institute"/>
            <person name="Curtis B.A."/>
            <person name="Tanifuji G."/>
            <person name="Burki F."/>
            <person name="Gruber A."/>
            <person name="Irimia M."/>
            <person name="Maruyama S."/>
            <person name="Arias M.C."/>
            <person name="Ball S.G."/>
            <person name="Gile G.H."/>
            <person name="Hirakawa Y."/>
            <person name="Hopkins J.F."/>
            <person name="Kuo A."/>
            <person name="Rensing S.A."/>
            <person name="Schmutz J."/>
            <person name="Symeonidi A."/>
            <person name="Elias M."/>
            <person name="Eveleigh R.J."/>
            <person name="Herman E.K."/>
            <person name="Klute M.J."/>
            <person name="Nakayama T."/>
            <person name="Obornik M."/>
            <person name="Reyes-Prieto A."/>
            <person name="Armbrust E.V."/>
            <person name="Aves S.J."/>
            <person name="Beiko R.G."/>
            <person name="Coutinho P."/>
            <person name="Dacks J.B."/>
            <person name="Durnford D.G."/>
            <person name="Fast N.M."/>
            <person name="Green B.R."/>
            <person name="Grisdale C.J."/>
            <person name="Hempel F."/>
            <person name="Henrissat B."/>
            <person name="Hoppner M.P."/>
            <person name="Ishida K."/>
            <person name="Kim E."/>
            <person name="Koreny L."/>
            <person name="Kroth P.G."/>
            <person name="Liu Y."/>
            <person name="Malik S.B."/>
            <person name="Maier U.G."/>
            <person name="McRose D."/>
            <person name="Mock T."/>
            <person name="Neilson J.A."/>
            <person name="Onodera N.T."/>
            <person name="Poole A.M."/>
            <person name="Pritham E.J."/>
            <person name="Richards T.A."/>
            <person name="Rocap G."/>
            <person name="Roy S.W."/>
            <person name="Sarai C."/>
            <person name="Schaack S."/>
            <person name="Shirato S."/>
            <person name="Slamovits C.H."/>
            <person name="Spencer D.F."/>
            <person name="Suzuki S."/>
            <person name="Worden A.Z."/>
            <person name="Zauner S."/>
            <person name="Barry K."/>
            <person name="Bell C."/>
            <person name="Bharti A.K."/>
            <person name="Crow J.A."/>
            <person name="Grimwood J."/>
            <person name="Kramer R."/>
            <person name="Lindquist E."/>
            <person name="Lucas S."/>
            <person name="Salamov A."/>
            <person name="McFadden G.I."/>
            <person name="Lane C.E."/>
            <person name="Keeling P.J."/>
            <person name="Gray M.W."/>
            <person name="Grigoriev I.V."/>
            <person name="Archibald J.M."/>
        </authorList>
    </citation>
    <scope>NUCLEOTIDE SEQUENCE</scope>
    <source>
        <strain evidence="6 8">CCMP2712</strain>
    </source>
</reference>
<dbReference type="SMART" id="SM00563">
    <property type="entry name" value="PlsC"/>
    <property type="match status" value="1"/>
</dbReference>
<comment type="similarity">
    <text evidence="1">Belongs to the 1-acyl-sn-glycerol-3-phosphate acyltransferase family.</text>
</comment>
<dbReference type="EnsemblProtists" id="EKX43028">
    <property type="protein sequence ID" value="EKX43028"/>
    <property type="gene ID" value="GUITHDRAFT_140875"/>
</dbReference>
<evidence type="ECO:0000256" key="1">
    <source>
        <dbReference type="ARBA" id="ARBA00008655"/>
    </source>
</evidence>
<evidence type="ECO:0000313" key="6">
    <source>
        <dbReference type="EMBL" id="EKX43028.1"/>
    </source>
</evidence>
<dbReference type="GO" id="GO:0012505">
    <property type="term" value="C:endomembrane system"/>
    <property type="evidence" value="ECO:0007669"/>
    <property type="project" value="TreeGrafter"/>
</dbReference>
<dbReference type="EMBL" id="JH993013">
    <property type="protein sequence ID" value="EKX43028.1"/>
    <property type="molecule type" value="Genomic_DNA"/>
</dbReference>
<feature type="transmembrane region" description="Helical" evidence="4">
    <location>
        <begin position="100"/>
        <end position="119"/>
    </location>
</feature>
<evidence type="ECO:0000256" key="2">
    <source>
        <dbReference type="ARBA" id="ARBA00022679"/>
    </source>
</evidence>
<dbReference type="AlphaFoldDB" id="L1J3C1"/>
<keyword evidence="2" id="KW-0808">Transferase</keyword>